<keyword evidence="3" id="KW-1185">Reference proteome</keyword>
<accession>A0A095SLW0</accession>
<dbReference type="InterPro" id="IPR007296">
    <property type="entry name" value="DUF403"/>
</dbReference>
<dbReference type="EMBL" id="ARXV01000003">
    <property type="protein sequence ID" value="KGD65606.1"/>
    <property type="molecule type" value="Genomic_DNA"/>
</dbReference>
<dbReference type="InterPro" id="IPR051680">
    <property type="entry name" value="ATP-dep_Glu-Cys_Ligase-2"/>
</dbReference>
<dbReference type="STRING" id="1177154.Y5S_00830"/>
<evidence type="ECO:0000313" key="2">
    <source>
        <dbReference type="EMBL" id="KGD65606.1"/>
    </source>
</evidence>
<dbReference type="PANTHER" id="PTHR34595:SF7">
    <property type="entry name" value="SLL1039 PROTEIN"/>
    <property type="match status" value="1"/>
</dbReference>
<evidence type="ECO:0000259" key="1">
    <source>
        <dbReference type="Pfam" id="PF04168"/>
    </source>
</evidence>
<dbReference type="Pfam" id="PF04168">
    <property type="entry name" value="Alpha-E"/>
    <property type="match status" value="1"/>
</dbReference>
<sequence length="309" mass="35445">MLSRTASDLYWLSRYFERAENTARMLDVVWNLSLIRFAVDTQAEIAAPLAITGTGDHYGSRYGKVTIQNVLFFFTLDADSPASIYSCLRQARASAHAVRGKITAEMWESVNSTWLELKDIRQMGLQAYGETAFFEWVKNRSHLFRGATYGTLMRSDTFRFLRLGTFIERADNTARILDVKHREGQQESNTTLDYYRWHALLRSVGAYEAFREMFSETINAERVAELLILRPEVPRSLLSCLQMLCELLPSIEGNAGLESKRLAAVQLARLQYGDMNHIVDIGLHDYLTDFLRRVNELADTIQSEYLELV</sequence>
<feature type="domain" description="DUF403" evidence="1">
    <location>
        <begin position="1"/>
        <end position="306"/>
    </location>
</feature>
<dbReference type="Proteomes" id="UP000029444">
    <property type="component" value="Unassembled WGS sequence"/>
</dbReference>
<gene>
    <name evidence="2" type="ORF">Y5S_00830</name>
</gene>
<dbReference type="OrthoDB" id="9803532at2"/>
<dbReference type="eggNOG" id="COG2307">
    <property type="taxonomic scope" value="Bacteria"/>
</dbReference>
<reference evidence="2 3" key="1">
    <citation type="submission" date="2012-09" db="EMBL/GenBank/DDBJ databases">
        <title>Genome Sequence of alkane-degrading Bacterium Alcanivorax sp. 19-m-6.</title>
        <authorList>
            <person name="Lai Q."/>
            <person name="Shao Z."/>
        </authorList>
    </citation>
    <scope>NUCLEOTIDE SEQUENCE [LARGE SCALE GENOMIC DNA]</scope>
    <source>
        <strain evidence="2 3">19-m-6</strain>
    </source>
</reference>
<evidence type="ECO:0000313" key="3">
    <source>
        <dbReference type="Proteomes" id="UP000029444"/>
    </source>
</evidence>
<comment type="caution">
    <text evidence="2">The sequence shown here is derived from an EMBL/GenBank/DDBJ whole genome shotgun (WGS) entry which is preliminary data.</text>
</comment>
<dbReference type="RefSeq" id="WP_035230770.1">
    <property type="nucleotide sequence ID" value="NZ_ARXV01000003.1"/>
</dbReference>
<proteinExistence type="predicted"/>
<dbReference type="PANTHER" id="PTHR34595">
    <property type="entry name" value="BLR5612 PROTEIN"/>
    <property type="match status" value="1"/>
</dbReference>
<dbReference type="PATRIC" id="fig|1177154.3.peg.836"/>
<dbReference type="AlphaFoldDB" id="A0A095SLW0"/>
<protein>
    <recommendedName>
        <fullName evidence="1">DUF403 domain-containing protein</fullName>
    </recommendedName>
</protein>
<organism evidence="2 3">
    <name type="scientific">Alcanivorax nanhaiticus</name>
    <dbReference type="NCBI Taxonomy" id="1177154"/>
    <lineage>
        <taxon>Bacteria</taxon>
        <taxon>Pseudomonadati</taxon>
        <taxon>Pseudomonadota</taxon>
        <taxon>Gammaproteobacteria</taxon>
        <taxon>Oceanospirillales</taxon>
        <taxon>Alcanivoracaceae</taxon>
        <taxon>Alcanivorax</taxon>
    </lineage>
</organism>
<name>A0A095SLW0_9GAMM</name>